<dbReference type="RefSeq" id="WP_202859400.1">
    <property type="nucleotide sequence ID" value="NZ_JAEUGD010000067.1"/>
</dbReference>
<accession>A0A937G7I8</accession>
<evidence type="ECO:0000313" key="2">
    <source>
        <dbReference type="Proteomes" id="UP000614216"/>
    </source>
</evidence>
<dbReference type="Proteomes" id="UP000614216">
    <property type="component" value="Unassembled WGS sequence"/>
</dbReference>
<dbReference type="SUPFAM" id="SSF51197">
    <property type="entry name" value="Clavaminate synthase-like"/>
    <property type="match status" value="1"/>
</dbReference>
<protein>
    <recommendedName>
        <fullName evidence="3">Phytanoyl-CoA dioxygenase</fullName>
    </recommendedName>
</protein>
<evidence type="ECO:0000313" key="1">
    <source>
        <dbReference type="EMBL" id="MBL6449861.1"/>
    </source>
</evidence>
<dbReference type="EMBL" id="JAEUGD010000067">
    <property type="protein sequence ID" value="MBL6449861.1"/>
    <property type="molecule type" value="Genomic_DNA"/>
</dbReference>
<proteinExistence type="predicted"/>
<sequence length="268" mass="31159">MFQKVAASFIIERELKGNSIHFELTNLDKHKEELEEKGLTYLGKIINDDVIDKLTKYINKLNCFDPWQQNLGEFTIDKVDDTTHTASYKREDLIKEKIIFEIANNSSILEIVKDYLKATPTISNINAWWSFAGRKSAQEAQNFHRDNDDIKFCKFFIYLTDVTEESGPHIYVEKSSGSQNLRKIKRLSDEEVKASFNQDLIQTLIFPKGHAFLEDTYGIHKGQLPRSENRLLLQIEYSLSPIGYIKYKPVTVNGYTNYSKYINRLVIK</sequence>
<gene>
    <name evidence="1" type="ORF">JMN32_26350</name>
</gene>
<organism evidence="1 2">
    <name type="scientific">Fulvivirga marina</name>
    <dbReference type="NCBI Taxonomy" id="2494733"/>
    <lineage>
        <taxon>Bacteria</taxon>
        <taxon>Pseudomonadati</taxon>
        <taxon>Bacteroidota</taxon>
        <taxon>Cytophagia</taxon>
        <taxon>Cytophagales</taxon>
        <taxon>Fulvivirgaceae</taxon>
        <taxon>Fulvivirga</taxon>
    </lineage>
</organism>
<dbReference type="Gene3D" id="2.60.120.620">
    <property type="entry name" value="q2cbj1_9rhob like domain"/>
    <property type="match status" value="1"/>
</dbReference>
<dbReference type="AlphaFoldDB" id="A0A937G7I8"/>
<keyword evidence="2" id="KW-1185">Reference proteome</keyword>
<name>A0A937G7I8_9BACT</name>
<reference evidence="1" key="1">
    <citation type="submission" date="2021-01" db="EMBL/GenBank/DDBJ databases">
        <title>Fulvivirga kasyanovii gen. nov., sp nov., a novel member of the phylum Bacteroidetes isolated from seawater in a mussel farm.</title>
        <authorList>
            <person name="Zhao L.-H."/>
            <person name="Wang Z.-J."/>
        </authorList>
    </citation>
    <scope>NUCLEOTIDE SEQUENCE</scope>
    <source>
        <strain evidence="1">29W222</strain>
    </source>
</reference>
<evidence type="ECO:0008006" key="3">
    <source>
        <dbReference type="Google" id="ProtNLM"/>
    </source>
</evidence>
<comment type="caution">
    <text evidence="1">The sequence shown here is derived from an EMBL/GenBank/DDBJ whole genome shotgun (WGS) entry which is preliminary data.</text>
</comment>